<accession>A0ABP0FYP9</accession>
<feature type="region of interest" description="Disordered" evidence="2">
    <location>
        <begin position="260"/>
        <end position="289"/>
    </location>
</feature>
<dbReference type="Pfam" id="PF09794">
    <property type="entry name" value="Avl9"/>
    <property type="match status" value="1"/>
</dbReference>
<dbReference type="Proteomes" id="UP001642483">
    <property type="component" value="Unassembled WGS sequence"/>
</dbReference>
<comment type="caution">
    <text evidence="4">The sequence shown here is derived from an EMBL/GenBank/DDBJ whole genome shotgun (WGS) entry which is preliminary data.</text>
</comment>
<feature type="domain" description="UDENN" evidence="3">
    <location>
        <begin position="12"/>
        <end position="664"/>
    </location>
</feature>
<keyword evidence="5" id="KW-1185">Reference proteome</keyword>
<dbReference type="InterPro" id="IPR037516">
    <property type="entry name" value="Tripartite_DENN"/>
</dbReference>
<proteinExistence type="inferred from homology"/>
<gene>
    <name evidence="4" type="ORF">CVLEPA_LOCUS15327</name>
</gene>
<feature type="compositionally biased region" description="Basic and acidic residues" evidence="2">
    <location>
        <begin position="268"/>
        <end position="280"/>
    </location>
</feature>
<sequence>MEDFDDIEQAVLHIVVVGFHHKKGCQVEFSHPPLVDGESADSHLVPEEWKYLPFLALPDGAHNYMEDAIYFHLPPRAHYKRKTTVYGVSCYRQISTHLLKRKDADVTRETVQKSVVVLSQLPIYGILHAKLQMITQAYFEEKDFAKNEILKELFDHVNLSLKKIEESQKYLGLSSRALVLKFQHKIVMLFKLLLLERTVLFHVSPVQKLVGSMMALLSLFPEMIDKGLSQCTTTFVEHVRNVKDSISLCSTNDRVSEDIQSTGSLIESDNKEDVHSNSFEEKDDPTLQQAETTDSLLTMPQSENIVRKTDQKISMNLAEKTNTVVENTNATNGSLESISLEHGQTSESALDNALSCTEGNGVVLNSLSVTTERKTTVTDSSFWNVTSETAMNMAATVTSRLESISSSITASLTNQESIDISSWNLIHDIEDDDDDRLAASFGNSRLEIKTDSPAKSHKDSSAAKKATSTANKDESSIIKLMKLDNYECTLSTNEYGFPLSIFTRGYLCFPYIALQQHGELTENLERGYVVGATNILFKTHTHLADVVVDIDDAILEVRDNNLKRLLHLSAADLRFADYLVSNVSDRGVEDVFLDATGWEGGDEWIQARFTEYLIAMLAISTEVNANPKDLHDFNDAFLAAWKQTQNYQVWLTHEHPGMKDAKTSHPFQAQYSVSDMRLRLHHNLQSSDRGRKIEDAVSSANQAVASTGKMVGNVLVSARSTVTSWWSNRTKKEPP</sequence>
<dbReference type="InterPro" id="IPR051731">
    <property type="entry name" value="DENND11/AVL9_GEFs"/>
</dbReference>
<dbReference type="PANTHER" id="PTHR31017:SF1">
    <property type="entry name" value="LATE SECRETORY PATHWAY PROTEIN AVL9 HOMOLOG"/>
    <property type="match status" value="1"/>
</dbReference>
<dbReference type="EMBL" id="CAWYQH010000097">
    <property type="protein sequence ID" value="CAK8684340.1"/>
    <property type="molecule type" value="Genomic_DNA"/>
</dbReference>
<comment type="similarity">
    <text evidence="1">Belongs to the AVL9 family.</text>
</comment>
<protein>
    <recommendedName>
        <fullName evidence="3">UDENN domain-containing protein</fullName>
    </recommendedName>
</protein>
<reference evidence="4 5" key="1">
    <citation type="submission" date="2024-02" db="EMBL/GenBank/DDBJ databases">
        <authorList>
            <person name="Daric V."/>
            <person name="Darras S."/>
        </authorList>
    </citation>
    <scope>NUCLEOTIDE SEQUENCE [LARGE SCALE GENOMIC DNA]</scope>
</reference>
<evidence type="ECO:0000256" key="1">
    <source>
        <dbReference type="ARBA" id="ARBA00038178"/>
    </source>
</evidence>
<dbReference type="InterPro" id="IPR018307">
    <property type="entry name" value="ABL9/DENND6_dom"/>
</dbReference>
<organism evidence="4 5">
    <name type="scientific">Clavelina lepadiformis</name>
    <name type="common">Light-bulb sea squirt</name>
    <name type="synonym">Ascidia lepadiformis</name>
    <dbReference type="NCBI Taxonomy" id="159417"/>
    <lineage>
        <taxon>Eukaryota</taxon>
        <taxon>Metazoa</taxon>
        <taxon>Chordata</taxon>
        <taxon>Tunicata</taxon>
        <taxon>Ascidiacea</taxon>
        <taxon>Aplousobranchia</taxon>
        <taxon>Clavelinidae</taxon>
        <taxon>Clavelina</taxon>
    </lineage>
</organism>
<evidence type="ECO:0000259" key="3">
    <source>
        <dbReference type="PROSITE" id="PS50211"/>
    </source>
</evidence>
<evidence type="ECO:0000256" key="2">
    <source>
        <dbReference type="SAM" id="MobiDB-lite"/>
    </source>
</evidence>
<dbReference type="PANTHER" id="PTHR31017">
    <property type="entry name" value="LATE SECRETORY PATHWAY PROTEIN AVL9-RELATED"/>
    <property type="match status" value="1"/>
</dbReference>
<name>A0ABP0FYP9_CLALP</name>
<evidence type="ECO:0000313" key="4">
    <source>
        <dbReference type="EMBL" id="CAK8684340.1"/>
    </source>
</evidence>
<dbReference type="PROSITE" id="PS50211">
    <property type="entry name" value="DENN"/>
    <property type="match status" value="1"/>
</dbReference>
<evidence type="ECO:0000313" key="5">
    <source>
        <dbReference type="Proteomes" id="UP001642483"/>
    </source>
</evidence>